<evidence type="ECO:0000313" key="1">
    <source>
        <dbReference type="EMBL" id="EYB94235.1"/>
    </source>
</evidence>
<protein>
    <submittedName>
        <fullName evidence="1">Uncharacterized protein</fullName>
    </submittedName>
</protein>
<proteinExistence type="predicted"/>
<dbReference type="AlphaFoldDB" id="A0A016SUL6"/>
<dbReference type="EMBL" id="JARK01001510">
    <property type="protein sequence ID" value="EYB94235.1"/>
    <property type="molecule type" value="Genomic_DNA"/>
</dbReference>
<evidence type="ECO:0000313" key="2">
    <source>
        <dbReference type="Proteomes" id="UP000024635"/>
    </source>
</evidence>
<sequence>MNGADSPEAPKSEQTRLATSREACIKLSMETDASAVATSPRAKPSKRCGCARCTKIAELITVTYAFHRKCTEYTENPLFEELEDPAATAATRSCHIGTRSGSGDTDKSWGRGAGLSLSAARIQRGMQGRDAEENRAAVPTLVCGHYNFKINKNSSRQTKIKRKMKKS</sequence>
<dbReference type="Proteomes" id="UP000024635">
    <property type="component" value="Unassembled WGS sequence"/>
</dbReference>
<accession>A0A016SUL6</accession>
<keyword evidence="2" id="KW-1185">Reference proteome</keyword>
<name>A0A016SUL6_9BILA</name>
<comment type="caution">
    <text evidence="1">The sequence shown here is derived from an EMBL/GenBank/DDBJ whole genome shotgun (WGS) entry which is preliminary data.</text>
</comment>
<gene>
    <name evidence="1" type="primary">Acey_s0174.g472</name>
    <name evidence="1" type="ORF">Y032_0174g472</name>
</gene>
<organism evidence="1 2">
    <name type="scientific">Ancylostoma ceylanicum</name>
    <dbReference type="NCBI Taxonomy" id="53326"/>
    <lineage>
        <taxon>Eukaryota</taxon>
        <taxon>Metazoa</taxon>
        <taxon>Ecdysozoa</taxon>
        <taxon>Nematoda</taxon>
        <taxon>Chromadorea</taxon>
        <taxon>Rhabditida</taxon>
        <taxon>Rhabditina</taxon>
        <taxon>Rhabditomorpha</taxon>
        <taxon>Strongyloidea</taxon>
        <taxon>Ancylostomatidae</taxon>
        <taxon>Ancylostomatinae</taxon>
        <taxon>Ancylostoma</taxon>
    </lineage>
</organism>
<reference evidence="2" key="1">
    <citation type="journal article" date="2015" name="Nat. Genet.">
        <title>The genome and transcriptome of the zoonotic hookworm Ancylostoma ceylanicum identify infection-specific gene families.</title>
        <authorList>
            <person name="Schwarz E.M."/>
            <person name="Hu Y."/>
            <person name="Antoshechkin I."/>
            <person name="Miller M.M."/>
            <person name="Sternberg P.W."/>
            <person name="Aroian R.V."/>
        </authorList>
    </citation>
    <scope>NUCLEOTIDE SEQUENCE</scope>
    <source>
        <strain evidence="2">HY135</strain>
    </source>
</reference>